<keyword evidence="2" id="KW-0863">Zinc-finger</keyword>
<evidence type="ECO:0000256" key="2">
    <source>
        <dbReference type="ARBA" id="ARBA00022771"/>
    </source>
</evidence>
<dbReference type="Proteomes" id="UP000004994">
    <property type="component" value="Chromosome 5"/>
</dbReference>
<dbReference type="GO" id="GO:0003700">
    <property type="term" value="F:DNA-binding transcription factor activity"/>
    <property type="evidence" value="ECO:0000318"/>
    <property type="project" value="GO_Central"/>
</dbReference>
<dbReference type="PROSITE" id="PS51523">
    <property type="entry name" value="ZF_HD_DIMER"/>
    <property type="match status" value="1"/>
</dbReference>
<sequence length="102" mass="11605">MTNNSSSNISGDMIIKYDICLKNHSTNFGDYSVDGCREFVKKGDNGTKEKYICANCGCFRSFHRINFHPHVNPHGGGNAPIIFNPFMTRFASVQYIRRPIFH</sequence>
<dbReference type="EnsemblPlants" id="Solyc05g026427.1.1">
    <property type="protein sequence ID" value="Solyc05g026427.1.1"/>
    <property type="gene ID" value="Solyc05g026427.1"/>
</dbReference>
<dbReference type="Gramene" id="Solyc05g026427.1.1">
    <property type="protein sequence ID" value="Solyc05g026427.1.1"/>
    <property type="gene ID" value="Solyc05g026427.1"/>
</dbReference>
<dbReference type="PANTHER" id="PTHR31948:SF148">
    <property type="entry name" value="MINI ZINC FINGER PROTEIN 3"/>
    <property type="match status" value="1"/>
</dbReference>
<dbReference type="OMA" id="EKYICAN"/>
<organism evidence="5">
    <name type="scientific">Solanum lycopersicum</name>
    <name type="common">Tomato</name>
    <name type="synonym">Lycopersicon esculentum</name>
    <dbReference type="NCBI Taxonomy" id="4081"/>
    <lineage>
        <taxon>Eukaryota</taxon>
        <taxon>Viridiplantae</taxon>
        <taxon>Streptophyta</taxon>
        <taxon>Embryophyta</taxon>
        <taxon>Tracheophyta</taxon>
        <taxon>Spermatophyta</taxon>
        <taxon>Magnoliopsida</taxon>
        <taxon>eudicotyledons</taxon>
        <taxon>Gunneridae</taxon>
        <taxon>Pentapetalae</taxon>
        <taxon>asterids</taxon>
        <taxon>lamiids</taxon>
        <taxon>Solanales</taxon>
        <taxon>Solanaceae</taxon>
        <taxon>Solanoideae</taxon>
        <taxon>Solaneae</taxon>
        <taxon>Solanum</taxon>
        <taxon>Solanum subgen. Lycopersicon</taxon>
    </lineage>
</organism>
<dbReference type="STRING" id="4081.A0A3Q7GG79"/>
<accession>A0A3Q7GG79</accession>
<dbReference type="InParanoid" id="A0A3Q7GG79"/>
<dbReference type="Pfam" id="PF04770">
    <property type="entry name" value="ZF-HD_dimer"/>
    <property type="match status" value="1"/>
</dbReference>
<evidence type="ECO:0000256" key="3">
    <source>
        <dbReference type="ARBA" id="ARBA00022833"/>
    </source>
</evidence>
<evidence type="ECO:0000259" key="4">
    <source>
        <dbReference type="PROSITE" id="PS51523"/>
    </source>
</evidence>
<dbReference type="AlphaFoldDB" id="A0A3Q7GG79"/>
<dbReference type="GO" id="GO:0005634">
    <property type="term" value="C:nucleus"/>
    <property type="evidence" value="ECO:0000318"/>
    <property type="project" value="GO_Central"/>
</dbReference>
<protein>
    <recommendedName>
        <fullName evidence="4">ZF-HD dimerization-type domain-containing protein</fullName>
    </recommendedName>
</protein>
<evidence type="ECO:0000313" key="5">
    <source>
        <dbReference type="EnsemblPlants" id="Solyc05g026427.1.1"/>
    </source>
</evidence>
<proteinExistence type="predicted"/>
<feature type="domain" description="ZF-HD dimerization-type" evidence="4">
    <location>
        <begin position="17"/>
        <end position="66"/>
    </location>
</feature>
<reference evidence="5" key="2">
    <citation type="submission" date="2019-01" db="UniProtKB">
        <authorList>
            <consortium name="EnsemblPlants"/>
        </authorList>
    </citation>
    <scope>IDENTIFICATION</scope>
    <source>
        <strain evidence="5">cv. Heinz 1706</strain>
    </source>
</reference>
<evidence type="ECO:0000313" key="6">
    <source>
        <dbReference type="Proteomes" id="UP000004994"/>
    </source>
</evidence>
<dbReference type="GO" id="GO:0000976">
    <property type="term" value="F:transcription cis-regulatory region binding"/>
    <property type="evidence" value="ECO:0000318"/>
    <property type="project" value="GO_Central"/>
</dbReference>
<keyword evidence="1" id="KW-0479">Metal-binding</keyword>
<dbReference type="GO" id="GO:0008270">
    <property type="term" value="F:zinc ion binding"/>
    <property type="evidence" value="ECO:0007669"/>
    <property type="project" value="UniProtKB-KW"/>
</dbReference>
<evidence type="ECO:0000256" key="1">
    <source>
        <dbReference type="ARBA" id="ARBA00022723"/>
    </source>
</evidence>
<dbReference type="PANTHER" id="PTHR31948">
    <property type="entry name" value="ZINC-FINGER HOMEODOMAIN PROTEIN 2"/>
    <property type="match status" value="1"/>
</dbReference>
<dbReference type="NCBIfam" id="TIGR01566">
    <property type="entry name" value="ZF_HD_prot_N"/>
    <property type="match status" value="1"/>
</dbReference>
<dbReference type="InterPro" id="IPR006456">
    <property type="entry name" value="ZF_HD_homeobox_Cys/His_dimer"/>
</dbReference>
<dbReference type="GO" id="GO:0006355">
    <property type="term" value="P:regulation of DNA-templated transcription"/>
    <property type="evidence" value="ECO:0000318"/>
    <property type="project" value="GO_Central"/>
</dbReference>
<keyword evidence="3" id="KW-0862">Zinc</keyword>
<keyword evidence="6" id="KW-1185">Reference proteome</keyword>
<reference evidence="5" key="1">
    <citation type="journal article" date="2012" name="Nature">
        <title>The tomato genome sequence provides insights into fleshy fruit evolution.</title>
        <authorList>
            <consortium name="Tomato Genome Consortium"/>
        </authorList>
    </citation>
    <scope>NUCLEOTIDE SEQUENCE [LARGE SCALE GENOMIC DNA]</scope>
    <source>
        <strain evidence="5">cv. Heinz 1706</strain>
    </source>
</reference>
<name>A0A3Q7GG79_SOLLC</name>